<dbReference type="NCBIfam" id="NF001454">
    <property type="entry name" value="PRK00315.1"/>
    <property type="match status" value="1"/>
</dbReference>
<keyword evidence="8 11" id="KW-1133">Transmembrane helix</keyword>
<proteinExistence type="inferred from homology"/>
<dbReference type="RefSeq" id="WP_048635654.1">
    <property type="nucleotide sequence ID" value="NZ_CGIG01000001.1"/>
</dbReference>
<protein>
    <recommendedName>
        <fullName evidence="11">Potassium-transporting ATPase KdpC subunit</fullName>
    </recommendedName>
    <alternativeName>
        <fullName evidence="11">ATP phosphohydrolase [potassium-transporting] C chain</fullName>
    </alternativeName>
    <alternativeName>
        <fullName evidence="11">Potassium-binding and translocating subunit C</fullName>
    </alternativeName>
    <alternativeName>
        <fullName evidence="11">Potassium-translocating ATPase C chain</fullName>
    </alternativeName>
</protein>
<dbReference type="OrthoDB" id="9788285at2"/>
<keyword evidence="4 11" id="KW-0812">Transmembrane</keyword>
<dbReference type="GO" id="GO:0008556">
    <property type="term" value="F:P-type potassium transmembrane transporter activity"/>
    <property type="evidence" value="ECO:0007669"/>
    <property type="project" value="InterPro"/>
</dbReference>
<keyword evidence="10 11" id="KW-0472">Membrane</keyword>
<comment type="subunit">
    <text evidence="11">The system is composed of three essential subunits: KdpA, KdpB and KdpC.</text>
</comment>
<accession>A0A0G4JP66</accession>
<keyword evidence="6 11" id="KW-0067">ATP-binding</keyword>
<dbReference type="Pfam" id="PF02669">
    <property type="entry name" value="KdpC"/>
    <property type="match status" value="1"/>
</dbReference>
<comment type="similarity">
    <text evidence="11">Belongs to the KdpC family.</text>
</comment>
<dbReference type="InterPro" id="IPR003820">
    <property type="entry name" value="KdpC"/>
</dbReference>
<evidence type="ECO:0000256" key="7">
    <source>
        <dbReference type="ARBA" id="ARBA00022958"/>
    </source>
</evidence>
<evidence type="ECO:0000256" key="2">
    <source>
        <dbReference type="ARBA" id="ARBA00022475"/>
    </source>
</evidence>
<dbReference type="Proteomes" id="UP000044377">
    <property type="component" value="Unassembled WGS sequence"/>
</dbReference>
<dbReference type="HAMAP" id="MF_00276">
    <property type="entry name" value="KdpC"/>
    <property type="match status" value="1"/>
</dbReference>
<evidence type="ECO:0000256" key="1">
    <source>
        <dbReference type="ARBA" id="ARBA00022448"/>
    </source>
</evidence>
<evidence type="ECO:0000256" key="3">
    <source>
        <dbReference type="ARBA" id="ARBA00022538"/>
    </source>
</evidence>
<evidence type="ECO:0000313" key="12">
    <source>
        <dbReference type="EMBL" id="CPR13717.1"/>
    </source>
</evidence>
<evidence type="ECO:0000256" key="5">
    <source>
        <dbReference type="ARBA" id="ARBA00022741"/>
    </source>
</evidence>
<evidence type="ECO:0000256" key="9">
    <source>
        <dbReference type="ARBA" id="ARBA00023065"/>
    </source>
</evidence>
<sequence>MRNLRSALFLLIMLMLCTGLAYPLLTTELAQRLFPAQANGSLIYRDNIVVGSSLIGQAFNQDNYFHGRPSATADTPYNALASGGSNLAASNPALDTQIRQRVAQWRRSTNSPLPIPADLLTASGSGLDPAISPEAARYQAARIAQVRGIALPRVQQLISRFTQTSTPAFIGRPTVNVLMLNLALDREKKTAQIRKHHDYWRRSSSGSR</sequence>
<keyword evidence="5 11" id="KW-0547">Nucleotide-binding</keyword>
<keyword evidence="2 11" id="KW-1003">Cell membrane</keyword>
<keyword evidence="7 11" id="KW-0630">Potassium</keyword>
<organism evidence="12 13">
    <name type="scientific">Brenneria goodwinii</name>
    <dbReference type="NCBI Taxonomy" id="1109412"/>
    <lineage>
        <taxon>Bacteria</taxon>
        <taxon>Pseudomonadati</taxon>
        <taxon>Pseudomonadota</taxon>
        <taxon>Gammaproteobacteria</taxon>
        <taxon>Enterobacterales</taxon>
        <taxon>Pectobacteriaceae</taxon>
        <taxon>Brenneria</taxon>
    </lineage>
</organism>
<keyword evidence="12" id="KW-0378">Hydrolase</keyword>
<dbReference type="AlphaFoldDB" id="A0A0G4JP66"/>
<reference evidence="13" key="1">
    <citation type="submission" date="2015-01" db="EMBL/GenBank/DDBJ databases">
        <authorList>
            <person name="Paterson Steve"/>
        </authorList>
    </citation>
    <scope>NUCLEOTIDE SEQUENCE [LARGE SCALE GENOMIC DNA]</scope>
    <source>
        <strain evidence="13">OBR1</strain>
    </source>
</reference>
<evidence type="ECO:0000256" key="10">
    <source>
        <dbReference type="ARBA" id="ARBA00023136"/>
    </source>
</evidence>
<name>A0A0G4JP66_9GAMM</name>
<keyword evidence="1 11" id="KW-0813">Transport</keyword>
<dbReference type="PIRSF" id="PIRSF001296">
    <property type="entry name" value="K_ATPase_KdpC"/>
    <property type="match status" value="1"/>
</dbReference>
<evidence type="ECO:0000256" key="6">
    <source>
        <dbReference type="ARBA" id="ARBA00022840"/>
    </source>
</evidence>
<dbReference type="GO" id="GO:0005886">
    <property type="term" value="C:plasma membrane"/>
    <property type="evidence" value="ECO:0007669"/>
    <property type="project" value="UniProtKB-SubCell"/>
</dbReference>
<dbReference type="GO" id="GO:0005524">
    <property type="term" value="F:ATP binding"/>
    <property type="evidence" value="ECO:0007669"/>
    <property type="project" value="UniProtKB-UniRule"/>
</dbReference>
<dbReference type="NCBIfam" id="TIGR00681">
    <property type="entry name" value="kdpC"/>
    <property type="match status" value="1"/>
</dbReference>
<dbReference type="STRING" id="1109412.BN1221_00115"/>
<dbReference type="PANTHER" id="PTHR30042:SF2">
    <property type="entry name" value="POTASSIUM-TRANSPORTING ATPASE KDPC SUBUNIT"/>
    <property type="match status" value="1"/>
</dbReference>
<gene>
    <name evidence="11" type="primary">kdpC</name>
    <name evidence="12" type="ORF">BN1221_00115</name>
</gene>
<keyword evidence="9 11" id="KW-0406">Ion transport</keyword>
<dbReference type="GO" id="GO:0016787">
    <property type="term" value="F:hydrolase activity"/>
    <property type="evidence" value="ECO:0007669"/>
    <property type="project" value="UniProtKB-KW"/>
</dbReference>
<dbReference type="PANTHER" id="PTHR30042">
    <property type="entry name" value="POTASSIUM-TRANSPORTING ATPASE C CHAIN"/>
    <property type="match status" value="1"/>
</dbReference>
<keyword evidence="13" id="KW-1185">Reference proteome</keyword>
<evidence type="ECO:0000256" key="4">
    <source>
        <dbReference type="ARBA" id="ARBA00022692"/>
    </source>
</evidence>
<evidence type="ECO:0000313" key="13">
    <source>
        <dbReference type="Proteomes" id="UP000044377"/>
    </source>
</evidence>
<evidence type="ECO:0000256" key="11">
    <source>
        <dbReference type="HAMAP-Rule" id="MF_00276"/>
    </source>
</evidence>
<comment type="function">
    <text evidence="11">Part of the high-affinity ATP-driven potassium transport (or Kdp) system, which catalyzes the hydrolysis of ATP coupled with the electrogenic transport of potassium into the cytoplasm. This subunit acts as a catalytic chaperone that increases the ATP-binding affinity of the ATP-hydrolyzing subunit KdpB by the formation of a transient KdpB/KdpC/ATP ternary complex.</text>
</comment>
<keyword evidence="3 11" id="KW-0633">Potassium transport</keyword>
<evidence type="ECO:0000256" key="8">
    <source>
        <dbReference type="ARBA" id="ARBA00022989"/>
    </source>
</evidence>
<comment type="subcellular location">
    <subcellularLocation>
        <location evidence="11">Cell membrane</location>
        <topology evidence="11">Single-pass membrane protein</topology>
    </subcellularLocation>
</comment>
<dbReference type="EMBL" id="CGIG01000001">
    <property type="protein sequence ID" value="CPR13717.1"/>
    <property type="molecule type" value="Genomic_DNA"/>
</dbReference>